<organism evidence="2 3">
    <name type="scientific">Pleuronectes platessa</name>
    <name type="common">European plaice</name>
    <dbReference type="NCBI Taxonomy" id="8262"/>
    <lineage>
        <taxon>Eukaryota</taxon>
        <taxon>Metazoa</taxon>
        <taxon>Chordata</taxon>
        <taxon>Craniata</taxon>
        <taxon>Vertebrata</taxon>
        <taxon>Euteleostomi</taxon>
        <taxon>Actinopterygii</taxon>
        <taxon>Neopterygii</taxon>
        <taxon>Teleostei</taxon>
        <taxon>Neoteleostei</taxon>
        <taxon>Acanthomorphata</taxon>
        <taxon>Carangaria</taxon>
        <taxon>Pleuronectiformes</taxon>
        <taxon>Pleuronectoidei</taxon>
        <taxon>Pleuronectidae</taxon>
        <taxon>Pleuronectes</taxon>
    </lineage>
</organism>
<comment type="caution">
    <text evidence="2">The sequence shown here is derived from an EMBL/GenBank/DDBJ whole genome shotgun (WGS) entry which is preliminary data.</text>
</comment>
<evidence type="ECO:0000313" key="3">
    <source>
        <dbReference type="Proteomes" id="UP001153269"/>
    </source>
</evidence>
<sequence length="102" mass="10916">MDLPQLSSSPSSSSSSSSSSHSERLCEEGKRFRWPQAAAEASLSSCLCDEASVSGTEPTTASVICAQEDPNDEWKLDVQPELRGRSQRLRLGSCGIQTVSPL</sequence>
<dbReference type="Proteomes" id="UP001153269">
    <property type="component" value="Unassembled WGS sequence"/>
</dbReference>
<evidence type="ECO:0000313" key="2">
    <source>
        <dbReference type="EMBL" id="CAB1417306.1"/>
    </source>
</evidence>
<name>A0A9N7TQI7_PLEPL</name>
<dbReference type="EMBL" id="CADEAL010000258">
    <property type="protein sequence ID" value="CAB1417306.1"/>
    <property type="molecule type" value="Genomic_DNA"/>
</dbReference>
<evidence type="ECO:0000256" key="1">
    <source>
        <dbReference type="SAM" id="MobiDB-lite"/>
    </source>
</evidence>
<keyword evidence="3" id="KW-1185">Reference proteome</keyword>
<accession>A0A9N7TQI7</accession>
<gene>
    <name evidence="2" type="ORF">PLEPLA_LOCUS5108</name>
</gene>
<feature type="region of interest" description="Disordered" evidence="1">
    <location>
        <begin position="1"/>
        <end position="22"/>
    </location>
</feature>
<proteinExistence type="predicted"/>
<dbReference type="AlphaFoldDB" id="A0A9N7TQI7"/>
<feature type="compositionally biased region" description="Low complexity" evidence="1">
    <location>
        <begin position="7"/>
        <end position="20"/>
    </location>
</feature>
<reference evidence="2" key="1">
    <citation type="submission" date="2020-03" db="EMBL/GenBank/DDBJ databases">
        <authorList>
            <person name="Weist P."/>
        </authorList>
    </citation>
    <scope>NUCLEOTIDE SEQUENCE</scope>
</reference>
<protein>
    <submittedName>
        <fullName evidence="2">Uncharacterized protein</fullName>
    </submittedName>
</protein>